<evidence type="ECO:0000256" key="1">
    <source>
        <dbReference type="SAM" id="MobiDB-lite"/>
    </source>
</evidence>
<dbReference type="EMBL" id="VUMU01000002">
    <property type="protein sequence ID" value="MST57197.1"/>
    <property type="molecule type" value="Genomic_DNA"/>
</dbReference>
<feature type="region of interest" description="Disordered" evidence="1">
    <location>
        <begin position="277"/>
        <end position="314"/>
    </location>
</feature>
<sequence length="1713" mass="190309">MKHKNSYVKKCIAGVLTIALAAGVCQSYGSIEASAQEMTLPGIQQLVQEKQTQGDTFHILEIVADKSNASIGYLIGGEEPVSEGRKLSELPAASERNKTMQELQSQVGTENFKDLIGNGPVSRLDPYQEGSGSRTEDIRGSFVARGTQGRYNYVTGGSAYRMLQDTEDPQGQTRYDRKSTVEATNGTNAVMQGVIPTFTKWTSATMVMRVENGTEVTEAYAADRYSLQYYNGENGSMNITNPAEFVPRNYIGRAVYAEQVSGSITSYRYLGTIVQGDPSSASVENSENASGVTRSLSDNDPAAATASGNDPGITTQSGTSANLYVYNRSTASSVLWAKKVGETYTFEQITDGKFLYFDKDANGEYYVSKVSCVSDADFRLSDVYTENAAGRYVKVGNGTTTVKVQGIDADFIAQDTYDFIGDNSKNVFETVTYSGGFYNKEWFKKEVLNLSGSSRYEKDTDYSGEVNDFNIEVTTLTLAQLAELTATDSQAYYGINLDDVDLIYLSGRGSYAAESVNMTSAATALTKMIFGIKDTTGERNNADRVPVVMDYGFYSQNKTLAEEPNNNQNNKILTQMALTILKVSDDSIAKEVASQGDAYWNNGQTAASLSLGDSVKEALYDNVYLNDDSATPYVASDFLTDCKGNAAKAATFGAVLKEIQYENFLAKKNNNNAAQMVEEISKASITRYILNWYMHRTTVKSELNVLDLQPSYDFDKKGKVLTEDQVKTFMGMPDYTSGNIHITHTTSAEFIGKIEDLNEKYDLIYMGDYIGGMNTETKNGKTTTKFNDTAMNELGLIYYHVGDEYSYSKEADDDKARLRDDSLNHSDNIYRGPGNDINSTRYEEFKQYIDAGYPVILADQYVTTSGGYYVADTKKLDINSYFYKLVQYALSTTDQGQYKFWQKNVFTQSQLTGEVSGLGTELKDRQSAFCNYLNLSKLTMTWVEGLEASAYPVALNYGKDGQNTAYLKSESGDYVLRYVFTLQNDSALSLTGTTYDCKLFVDRNADGRFSGSDYVPGKITNTSEELTGLKVYVRNGSEWERLEQVQDASGNYGYALQTGKVYKLERTLPGDYVGVIPWKLVFYDNSDKLVRTAKSGYTAVPIGTKKIKILQIVSEDDNEWNLGQELKDESGLFYEYTKDLDGWEIEVDSRTVSQIMQELIEADNPVNNWEKGWKYQLNQSPNNGDKYKLCNNWYQGASSYMEKYNMLILGFADNYQFGKTISADEAKKWETNEYGGADIAANIAFARAVRDYIESGKSVLFTHDASSYVNSISAIGKDWSWGYEFNKTIRAAVGLDRYGALKEYYSRMANSSNVSAEEKQRYLDYLKTLENYDYDEIKQPGGNTELGQKEGLTRYTAVRFLRKQLKALSSNSSTSFCFPIRNDLLRDAWYGNSKAKKKSKNALFGEYTNGDTENDKNNNNKDLANCMTASLVNEGQITQYPYQIGKTLSISNTHYQWLQPNMELDRDNDGKCDIVVWYCLGAVEGTTKDIYNILPNDVVNNYYIYNMGNVTYSGAGHSKPKSAAEAKLFINTMVAAYNAGISVPSVSFQDAQGNKITSTYMIYDPVNKMILKTENQGDRLSVRFRAEDNNVLTGDPQVCVEFYKSAEDGDTGVVEINGQKMVPLKAITVKDSAGNSLTASDGHYVVNNSSMYVLEYPLSEVGLFDDASMALKTDAGAETIYAYVYTLYDNGRKTTAGSTAGLSVSAQELFDLN</sequence>
<name>A0A6L5YHN5_9FIRM</name>
<organism evidence="3 4">
    <name type="scientific">Waltera intestinalis</name>
    <dbReference type="NCBI Taxonomy" id="2606635"/>
    <lineage>
        <taxon>Bacteria</taxon>
        <taxon>Bacillati</taxon>
        <taxon>Bacillota</taxon>
        <taxon>Clostridia</taxon>
        <taxon>Lachnospirales</taxon>
        <taxon>Lachnospiraceae</taxon>
        <taxon>Waltera</taxon>
    </lineage>
</organism>
<evidence type="ECO:0000256" key="2">
    <source>
        <dbReference type="SAM" id="SignalP"/>
    </source>
</evidence>
<dbReference type="RefSeq" id="WP_154495179.1">
    <property type="nucleotide sequence ID" value="NZ_VUMU01000002.1"/>
</dbReference>
<reference evidence="3 4" key="1">
    <citation type="submission" date="2019-08" db="EMBL/GenBank/DDBJ databases">
        <title>In-depth cultivation of the pig gut microbiome towards novel bacterial diversity and tailored functional studies.</title>
        <authorList>
            <person name="Wylensek D."/>
            <person name="Hitch T.C.A."/>
            <person name="Clavel T."/>
        </authorList>
    </citation>
    <scope>NUCLEOTIDE SEQUENCE [LARGE SCALE GENOMIC DNA]</scope>
    <source>
        <strain evidence="3 4">WCA3-601-WT-6H</strain>
    </source>
</reference>
<feature type="signal peptide" evidence="2">
    <location>
        <begin position="1"/>
        <end position="21"/>
    </location>
</feature>
<comment type="caution">
    <text evidence="3">The sequence shown here is derived from an EMBL/GenBank/DDBJ whole genome shotgun (WGS) entry which is preliminary data.</text>
</comment>
<evidence type="ECO:0000313" key="3">
    <source>
        <dbReference type="EMBL" id="MST57197.1"/>
    </source>
</evidence>
<gene>
    <name evidence="3" type="ORF">FYJ59_02880</name>
</gene>
<protein>
    <submittedName>
        <fullName evidence="3">DUF5057 domain-containing protein</fullName>
    </submittedName>
</protein>
<keyword evidence="2" id="KW-0732">Signal</keyword>
<feature type="compositionally biased region" description="Low complexity" evidence="1">
    <location>
        <begin position="279"/>
        <end position="290"/>
    </location>
</feature>
<keyword evidence="4" id="KW-1185">Reference proteome</keyword>
<proteinExistence type="predicted"/>
<dbReference type="Proteomes" id="UP000476055">
    <property type="component" value="Unassembled WGS sequence"/>
</dbReference>
<accession>A0A6L5YHN5</accession>
<feature type="chain" id="PRO_5027086491" evidence="2">
    <location>
        <begin position="22"/>
        <end position="1713"/>
    </location>
</feature>
<evidence type="ECO:0000313" key="4">
    <source>
        <dbReference type="Proteomes" id="UP000476055"/>
    </source>
</evidence>